<reference evidence="2 3" key="1">
    <citation type="submission" date="2016-06" db="EMBL/GenBank/DDBJ databases">
        <title>The Draft Genome Sequence and Annotation of the Desert Woodrat Neotoma lepida.</title>
        <authorList>
            <person name="Campbell M."/>
            <person name="Oakeson K.F."/>
            <person name="Yandell M."/>
            <person name="Halpert J.R."/>
            <person name="Dearing D."/>
        </authorList>
    </citation>
    <scope>NUCLEOTIDE SEQUENCE [LARGE SCALE GENOMIC DNA]</scope>
    <source>
        <strain evidence="2">417</strain>
        <tissue evidence="2">Liver</tissue>
    </source>
</reference>
<name>A0A1A6HWL1_NEOLE</name>
<dbReference type="AlphaFoldDB" id="A0A1A6HWL1"/>
<sequence>MGPGRGTVTRAVLRRGRGVSRGIREAPEKREFWGRSKERSRLEKEKWLNALSDREKLPRWTVRTNQAAFRRHGGRTLPNHKQLIPASEEKLPGHTFQKVLGELVHTAAEEEAGKEKNSFGLEGKMYCNDQHMAWKQVGERTLEHYWTSQSEEHKESHQLVPLEVVGSILENWKEEYSISLPPAPGCTNAQWRAEWSQAESASAPLRTEKSTAVSLRNKDAFYHSPKMVEESPQEASSKENKTKEGKKAIAEFPGCASCHCS</sequence>
<gene>
    <name evidence="2" type="ORF">A6R68_23635</name>
</gene>
<protein>
    <submittedName>
        <fullName evidence="2">Uncharacterized protein</fullName>
    </submittedName>
</protein>
<dbReference type="EMBL" id="LZPO01008066">
    <property type="protein sequence ID" value="OBS82375.1"/>
    <property type="molecule type" value="Genomic_DNA"/>
</dbReference>
<feature type="compositionally biased region" description="Basic and acidic residues" evidence="1">
    <location>
        <begin position="236"/>
        <end position="246"/>
    </location>
</feature>
<feature type="region of interest" description="Disordered" evidence="1">
    <location>
        <begin position="222"/>
        <end position="246"/>
    </location>
</feature>
<comment type="caution">
    <text evidence="2">The sequence shown here is derived from an EMBL/GenBank/DDBJ whole genome shotgun (WGS) entry which is preliminary data.</text>
</comment>
<dbReference type="Proteomes" id="UP000092124">
    <property type="component" value="Unassembled WGS sequence"/>
</dbReference>
<organism evidence="2 3">
    <name type="scientific">Neotoma lepida</name>
    <name type="common">Desert woodrat</name>
    <dbReference type="NCBI Taxonomy" id="56216"/>
    <lineage>
        <taxon>Eukaryota</taxon>
        <taxon>Metazoa</taxon>
        <taxon>Chordata</taxon>
        <taxon>Craniata</taxon>
        <taxon>Vertebrata</taxon>
        <taxon>Euteleostomi</taxon>
        <taxon>Mammalia</taxon>
        <taxon>Eutheria</taxon>
        <taxon>Euarchontoglires</taxon>
        <taxon>Glires</taxon>
        <taxon>Rodentia</taxon>
        <taxon>Myomorpha</taxon>
        <taxon>Muroidea</taxon>
        <taxon>Cricetidae</taxon>
        <taxon>Neotominae</taxon>
        <taxon>Neotoma</taxon>
    </lineage>
</organism>
<proteinExistence type="predicted"/>
<keyword evidence="3" id="KW-1185">Reference proteome</keyword>
<accession>A0A1A6HWL1</accession>
<evidence type="ECO:0000313" key="3">
    <source>
        <dbReference type="Proteomes" id="UP000092124"/>
    </source>
</evidence>
<evidence type="ECO:0000256" key="1">
    <source>
        <dbReference type="SAM" id="MobiDB-lite"/>
    </source>
</evidence>
<evidence type="ECO:0000313" key="2">
    <source>
        <dbReference type="EMBL" id="OBS82375.1"/>
    </source>
</evidence>